<dbReference type="InterPro" id="IPR036514">
    <property type="entry name" value="SGNH_hydro_sf"/>
</dbReference>
<accession>A0ABZ2YP50</accession>
<dbReference type="EMBL" id="CP149822">
    <property type="protein sequence ID" value="WZN41556.1"/>
    <property type="molecule type" value="Genomic_DNA"/>
</dbReference>
<sequence>MRRLLNFLFVPLLISNAYAQTHTPPLKIEPDTVKIVNAELVLRNRTREVPGYLYNSGNGATVFQKLGKIVEFTAGAAGYPAAGDSVFQHTELARHAIKVIRNGLLQYHDNSNGIAVDAPTGKILFRPALQVDDHIFIEAIYGLDLSINGTGGGPVIPDAGGPLKLNPGASDNGNNTFTLRWATNAKTLYLSPKVVGLGSSTLAGTGLSAPNRLGDKISNWLTTNTASHTWINLAVPGYSSRDILPVANGGVMGQNIETALQFKPDFIYVSLPSNDPSAGISVAQSMVNLRKVDTLGMKEGVTVFFQTTQPRTNYTLAQRQMLKLLADSIRKAWPDRYVEAFSDVEDPYNEGAIAPAFSQSDNIHLNAAGNQLIADNLFDKWMRYFQPITSVKGYYIDSSLNQADWTQYAQQSDANVVKAIYNRYNNDPLYFRVRAELRDGSFTTSPIARLDPPSDIPGVNDFTYRLLTDLGGDGQTTLNGSNAVDGRPTPSPDLWGKYWNNWFGVGGVAGFAENAKIADMRTTTNEATHMSLQFLGTPTGSFGTSATKAINYNGFTVPSGDYPSQALYDNVFLHSSLTAGDGIVLRIKGLVPTNRYYIKIWGARLDDGTASRTLQAKIEGETWEVAKSVETKYANSATPDYERAIRFNNITGYDSLDIRMKVGGTGTFAHISLIDIGVMGNLPAIPQIKLRDTSTTLSTMQLTALPINGATVTDYAWTQVSGPSTATIANPTAASPSITGLTNGYYVFQVTGSSSGGPTYTSRATVQVFPDNGGLKTWRMHFSKTALAPIPGWTNIFGSPHAEPITVTDPATNWTIDNLSPTPAYWAPYASNSASNIDGTTTGNNSGIIPDIALQGLWFNYSLKYSAGMDNFVISGLNPSKTYRLKFYASRNSTSAAAPRSGAWRVNGGAEYLQNAYNNTSLETVVAAISPDSNGNIRLSVHAPTSNTNGAFGYLNALVIQEE</sequence>
<protein>
    <submittedName>
        <fullName evidence="3">GDSL-type esterase/lipase family protein</fullName>
    </submittedName>
</protein>
<gene>
    <name evidence="3" type="ORF">WJU16_00705</name>
</gene>
<reference evidence="4" key="1">
    <citation type="submission" date="2024-03" db="EMBL/GenBank/DDBJ databases">
        <title>Chitinophaga horti sp. nov., isolated from garden soil.</title>
        <authorList>
            <person name="Lee D.S."/>
            <person name="Han D.M."/>
            <person name="Baek J.H."/>
            <person name="Choi D.G."/>
            <person name="Jeon J.H."/>
            <person name="Jeon C.O."/>
        </authorList>
    </citation>
    <scope>NUCLEOTIDE SEQUENCE [LARGE SCALE GENOMIC DNA]</scope>
    <source>
        <strain evidence="4">GPA1</strain>
    </source>
</reference>
<evidence type="ECO:0000256" key="1">
    <source>
        <dbReference type="SAM" id="SignalP"/>
    </source>
</evidence>
<evidence type="ECO:0000313" key="4">
    <source>
        <dbReference type="Proteomes" id="UP001485459"/>
    </source>
</evidence>
<dbReference type="Pfam" id="PF22352">
    <property type="entry name" value="K319L-like_PKD"/>
    <property type="match status" value="1"/>
</dbReference>
<feature type="domain" description="SGNH hydrolase-type esterase" evidence="2">
    <location>
        <begin position="197"/>
        <end position="372"/>
    </location>
</feature>
<dbReference type="RefSeq" id="WP_341836405.1">
    <property type="nucleotide sequence ID" value="NZ_CP149822.1"/>
</dbReference>
<dbReference type="Proteomes" id="UP001485459">
    <property type="component" value="Chromosome"/>
</dbReference>
<dbReference type="Gene3D" id="2.60.40.10">
    <property type="entry name" value="Immunoglobulins"/>
    <property type="match status" value="1"/>
</dbReference>
<dbReference type="InterPro" id="IPR013783">
    <property type="entry name" value="Ig-like_fold"/>
</dbReference>
<organism evidence="3 4">
    <name type="scientific">Chitinophaga pollutisoli</name>
    <dbReference type="NCBI Taxonomy" id="3133966"/>
    <lineage>
        <taxon>Bacteria</taxon>
        <taxon>Pseudomonadati</taxon>
        <taxon>Bacteroidota</taxon>
        <taxon>Chitinophagia</taxon>
        <taxon>Chitinophagales</taxon>
        <taxon>Chitinophagaceae</taxon>
        <taxon>Chitinophaga</taxon>
    </lineage>
</organism>
<dbReference type="Pfam" id="PF13472">
    <property type="entry name" value="Lipase_GDSL_2"/>
    <property type="match status" value="1"/>
</dbReference>
<dbReference type="Gene3D" id="3.40.50.1110">
    <property type="entry name" value="SGNH hydrolase"/>
    <property type="match status" value="1"/>
</dbReference>
<feature type="chain" id="PRO_5046056828" evidence="1">
    <location>
        <begin position="20"/>
        <end position="963"/>
    </location>
</feature>
<feature type="signal peptide" evidence="1">
    <location>
        <begin position="1"/>
        <end position="19"/>
    </location>
</feature>
<evidence type="ECO:0000313" key="3">
    <source>
        <dbReference type="EMBL" id="WZN41556.1"/>
    </source>
</evidence>
<proteinExistence type="predicted"/>
<dbReference type="CDD" id="cd00229">
    <property type="entry name" value="SGNH_hydrolase"/>
    <property type="match status" value="1"/>
</dbReference>
<dbReference type="InterPro" id="IPR013830">
    <property type="entry name" value="SGNH_hydro"/>
</dbReference>
<name>A0ABZ2YP50_9BACT</name>
<evidence type="ECO:0000259" key="2">
    <source>
        <dbReference type="Pfam" id="PF13472"/>
    </source>
</evidence>
<keyword evidence="4" id="KW-1185">Reference proteome</keyword>
<keyword evidence="1" id="KW-0732">Signal</keyword>
<dbReference type="SUPFAM" id="SSF52266">
    <property type="entry name" value="SGNH hydrolase"/>
    <property type="match status" value="1"/>
</dbReference>